<dbReference type="Proteomes" id="UP000694044">
    <property type="component" value="Unassembled WGS sequence"/>
</dbReference>
<evidence type="ECO:0000313" key="2">
    <source>
        <dbReference type="Proteomes" id="UP000694044"/>
    </source>
</evidence>
<comment type="caution">
    <text evidence="1">The sequence shown here is derived from an EMBL/GenBank/DDBJ whole genome shotgun (WGS) entry which is preliminary data.</text>
</comment>
<gene>
    <name evidence="1" type="ORF">PHYPSEUDO_003561</name>
</gene>
<keyword evidence="2" id="KW-1185">Reference proteome</keyword>
<dbReference type="EMBL" id="JAGDFM010000173">
    <property type="protein sequence ID" value="KAG7383580.1"/>
    <property type="molecule type" value="Genomic_DNA"/>
</dbReference>
<reference evidence="1" key="1">
    <citation type="submission" date="2021-02" db="EMBL/GenBank/DDBJ databases">
        <authorList>
            <person name="Palmer J.M."/>
        </authorList>
    </citation>
    <scope>NUCLEOTIDE SEQUENCE</scope>
    <source>
        <strain evidence="1">SCRP734</strain>
    </source>
</reference>
<proteinExistence type="predicted"/>
<name>A0A8T1VUF5_9STRA</name>
<sequence length="129" mass="14416">MAKLKNTRGTSCKQRTLKARARDCGTDLLFSRALLDSEQRADVHEIEREAVHLEPAYEDNSSSIAASSKERPAAKTLMLVATDRASHARSVEAKKYAPISKAVRALRVQQAVYARSCKPYKQQEQSKLQ</sequence>
<evidence type="ECO:0000313" key="1">
    <source>
        <dbReference type="EMBL" id="KAG7383580.1"/>
    </source>
</evidence>
<dbReference type="AlphaFoldDB" id="A0A8T1VUF5"/>
<accession>A0A8T1VUF5</accession>
<organism evidence="1 2">
    <name type="scientific">Phytophthora pseudosyringae</name>
    <dbReference type="NCBI Taxonomy" id="221518"/>
    <lineage>
        <taxon>Eukaryota</taxon>
        <taxon>Sar</taxon>
        <taxon>Stramenopiles</taxon>
        <taxon>Oomycota</taxon>
        <taxon>Peronosporomycetes</taxon>
        <taxon>Peronosporales</taxon>
        <taxon>Peronosporaceae</taxon>
        <taxon>Phytophthora</taxon>
    </lineage>
</organism>
<protein>
    <submittedName>
        <fullName evidence="1">Uncharacterized protein</fullName>
    </submittedName>
</protein>